<dbReference type="InterPro" id="IPR036390">
    <property type="entry name" value="WH_DNA-bd_sf"/>
</dbReference>
<evidence type="ECO:0000256" key="1">
    <source>
        <dbReference type="ARBA" id="ARBA00023015"/>
    </source>
</evidence>
<keyword evidence="6" id="KW-1185">Reference proteome</keyword>
<dbReference type="PANTHER" id="PTHR33204">
    <property type="entry name" value="TRANSCRIPTIONAL REGULATOR, MARR FAMILY"/>
    <property type="match status" value="1"/>
</dbReference>
<dbReference type="PROSITE" id="PS51118">
    <property type="entry name" value="HTH_HXLR"/>
    <property type="match status" value="1"/>
</dbReference>
<dbReference type="Proteomes" id="UP000465810">
    <property type="component" value="Unassembled WGS sequence"/>
</dbReference>
<evidence type="ECO:0000256" key="2">
    <source>
        <dbReference type="ARBA" id="ARBA00023125"/>
    </source>
</evidence>
<comment type="caution">
    <text evidence="5">The sequence shown here is derived from an EMBL/GenBank/DDBJ whole genome shotgun (WGS) entry which is preliminary data.</text>
</comment>
<dbReference type="RefSeq" id="WP_160985207.1">
    <property type="nucleotide sequence ID" value="NZ_WVTD01000004.1"/>
</dbReference>
<dbReference type="PANTHER" id="PTHR33204:SF39">
    <property type="entry name" value="TRANSCRIPTIONAL REGULATORY PROTEIN"/>
    <property type="match status" value="1"/>
</dbReference>
<reference evidence="5 6" key="1">
    <citation type="submission" date="2019-12" db="EMBL/GenBank/DDBJ databases">
        <authorList>
            <person name="Feng G."/>
            <person name="Zhu H."/>
        </authorList>
    </citation>
    <scope>NUCLEOTIDE SEQUENCE [LARGE SCALE GENOMIC DNA]</scope>
    <source>
        <strain evidence="5 6">FGD1</strain>
    </source>
</reference>
<keyword evidence="1" id="KW-0805">Transcription regulation</keyword>
<accession>A0A7X4GFI2</accession>
<feature type="domain" description="HTH hxlR-type" evidence="4">
    <location>
        <begin position="25"/>
        <end position="124"/>
    </location>
</feature>
<keyword evidence="3" id="KW-0804">Transcription</keyword>
<evidence type="ECO:0000259" key="4">
    <source>
        <dbReference type="PROSITE" id="PS51118"/>
    </source>
</evidence>
<dbReference type="InterPro" id="IPR002577">
    <property type="entry name" value="HTH_HxlR"/>
</dbReference>
<evidence type="ECO:0000313" key="5">
    <source>
        <dbReference type="EMBL" id="MYL97460.1"/>
    </source>
</evidence>
<dbReference type="EMBL" id="WVTD01000004">
    <property type="protein sequence ID" value="MYL97460.1"/>
    <property type="molecule type" value="Genomic_DNA"/>
</dbReference>
<dbReference type="InterPro" id="IPR036388">
    <property type="entry name" value="WH-like_DNA-bd_sf"/>
</dbReference>
<name>A0A7X4GFI2_9SPHN</name>
<dbReference type="SUPFAM" id="SSF46785">
    <property type="entry name" value="Winged helix' DNA-binding domain"/>
    <property type="match status" value="1"/>
</dbReference>
<evidence type="ECO:0000313" key="6">
    <source>
        <dbReference type="Proteomes" id="UP000465810"/>
    </source>
</evidence>
<proteinExistence type="predicted"/>
<dbReference type="GO" id="GO:0003677">
    <property type="term" value="F:DNA binding"/>
    <property type="evidence" value="ECO:0007669"/>
    <property type="project" value="UniProtKB-KW"/>
</dbReference>
<dbReference type="Pfam" id="PF01638">
    <property type="entry name" value="HxlR"/>
    <property type="match status" value="1"/>
</dbReference>
<dbReference type="AlphaFoldDB" id="A0A7X4GFI2"/>
<organism evidence="5 6">
    <name type="scientific">Novosphingobium silvae</name>
    <dbReference type="NCBI Taxonomy" id="2692619"/>
    <lineage>
        <taxon>Bacteria</taxon>
        <taxon>Pseudomonadati</taxon>
        <taxon>Pseudomonadota</taxon>
        <taxon>Alphaproteobacteria</taxon>
        <taxon>Sphingomonadales</taxon>
        <taxon>Sphingomonadaceae</taxon>
        <taxon>Novosphingobium</taxon>
    </lineage>
</organism>
<protein>
    <submittedName>
        <fullName evidence="5">Transcriptional regulator</fullName>
    </submittedName>
</protein>
<gene>
    <name evidence="5" type="ORF">GR702_06695</name>
</gene>
<dbReference type="Gene3D" id="1.10.10.10">
    <property type="entry name" value="Winged helix-like DNA-binding domain superfamily/Winged helix DNA-binding domain"/>
    <property type="match status" value="1"/>
</dbReference>
<evidence type="ECO:0000256" key="3">
    <source>
        <dbReference type="ARBA" id="ARBA00023163"/>
    </source>
</evidence>
<keyword evidence="2" id="KW-0238">DNA-binding</keyword>
<sequence length="135" mass="14747">MKLTTFDEGEASAALTVHDPSSKDCRLVGDILSRVGDKWSMLVIMTLLEQPLHFNELKRAIQGVSQQMLSRTLRALDRDGLVTRTVHSGVPVRVEYALSDLGRSLSGPVKALSAWALASRDAIEASRSVYDGAHE</sequence>